<dbReference type="PANTHER" id="PTHR48103:SF2">
    <property type="entry name" value="MIDASIN"/>
    <property type="match status" value="1"/>
</dbReference>
<feature type="compositionally biased region" description="Acidic residues" evidence="10">
    <location>
        <begin position="4537"/>
        <end position="4561"/>
    </location>
</feature>
<dbReference type="FunFam" id="3.40.50.300:FF:000142">
    <property type="entry name" value="Midasin"/>
    <property type="match status" value="1"/>
</dbReference>
<dbReference type="InterPro" id="IPR011704">
    <property type="entry name" value="ATPase_dyneun-rel_AAA"/>
</dbReference>
<evidence type="ECO:0000256" key="2">
    <source>
        <dbReference type="ARBA" id="ARBA00004642"/>
    </source>
</evidence>
<dbReference type="GO" id="GO:0005654">
    <property type="term" value="C:nucleoplasm"/>
    <property type="evidence" value="ECO:0007669"/>
    <property type="project" value="UniProtKB-SubCell"/>
</dbReference>
<protein>
    <recommendedName>
        <fullName evidence="4 9">Midasin</fullName>
    </recommendedName>
</protein>
<dbReference type="FunFam" id="3.40.50.300:FF:000582">
    <property type="entry name" value="Midasin"/>
    <property type="match status" value="1"/>
</dbReference>
<feature type="compositionally biased region" description="Acidic residues" evidence="10">
    <location>
        <begin position="4604"/>
        <end position="4648"/>
    </location>
</feature>
<dbReference type="GO" id="GO:0005730">
    <property type="term" value="C:nucleolus"/>
    <property type="evidence" value="ECO:0007669"/>
    <property type="project" value="UniProtKB-SubCell"/>
</dbReference>
<keyword evidence="8 9" id="KW-0539">Nucleus</keyword>
<feature type="compositionally biased region" description="Acidic residues" evidence="10">
    <location>
        <begin position="4571"/>
        <end position="4590"/>
    </location>
</feature>
<evidence type="ECO:0000256" key="3">
    <source>
        <dbReference type="ARBA" id="ARBA00007188"/>
    </source>
</evidence>
<feature type="compositionally biased region" description="Acidic residues" evidence="10">
    <location>
        <begin position="4656"/>
        <end position="4666"/>
    </location>
</feature>
<evidence type="ECO:0000313" key="12">
    <source>
        <dbReference type="EMBL" id="KAJ2862548.1"/>
    </source>
</evidence>
<evidence type="ECO:0000256" key="7">
    <source>
        <dbReference type="ARBA" id="ARBA00023186"/>
    </source>
</evidence>
<dbReference type="PIRSF" id="PIRSF010340">
    <property type="entry name" value="Midasin"/>
    <property type="match status" value="1"/>
</dbReference>
<feature type="compositionally biased region" description="Low complexity" evidence="10">
    <location>
        <begin position="4799"/>
        <end position="4820"/>
    </location>
</feature>
<dbReference type="CDD" id="cd00009">
    <property type="entry name" value="AAA"/>
    <property type="match status" value="3"/>
</dbReference>
<comment type="function">
    <text evidence="9">Nuclear chaperone required for maturation and nuclear export of pre-60S ribosome subunits.</text>
</comment>
<keyword evidence="6 9" id="KW-0067">ATP-binding</keyword>
<name>A0A9W8IFQ8_9FUNG</name>
<dbReference type="GO" id="GO:0000027">
    <property type="term" value="P:ribosomal large subunit assembly"/>
    <property type="evidence" value="ECO:0007669"/>
    <property type="project" value="InterPro"/>
</dbReference>
<dbReference type="Gene3D" id="3.40.50.410">
    <property type="entry name" value="von Willebrand factor, type A domain"/>
    <property type="match status" value="1"/>
</dbReference>
<dbReference type="EMBL" id="JANBUY010000162">
    <property type="protein sequence ID" value="KAJ2862548.1"/>
    <property type="molecule type" value="Genomic_DNA"/>
</dbReference>
<comment type="caution">
    <text evidence="12">The sequence shown here is derived from an EMBL/GenBank/DDBJ whole genome shotgun (WGS) entry which is preliminary data.</text>
</comment>
<dbReference type="PROSITE" id="PS50234">
    <property type="entry name" value="VWFA"/>
    <property type="match status" value="1"/>
</dbReference>
<evidence type="ECO:0000256" key="8">
    <source>
        <dbReference type="ARBA" id="ARBA00023242"/>
    </source>
</evidence>
<feature type="compositionally biased region" description="Basic and acidic residues" evidence="10">
    <location>
        <begin position="4433"/>
        <end position="4447"/>
    </location>
</feature>
<dbReference type="InterPro" id="IPR040848">
    <property type="entry name" value="AAA_lid_7"/>
</dbReference>
<feature type="compositionally biased region" description="Basic and acidic residues" evidence="10">
    <location>
        <begin position="4822"/>
        <end position="4850"/>
    </location>
</feature>
<feature type="compositionally biased region" description="Basic and acidic residues" evidence="10">
    <location>
        <begin position="4513"/>
        <end position="4534"/>
    </location>
</feature>
<feature type="region of interest" description="Disordered" evidence="10">
    <location>
        <begin position="4390"/>
        <end position="5015"/>
    </location>
</feature>
<proteinExistence type="inferred from homology"/>
<gene>
    <name evidence="12" type="primary">MDN1</name>
    <name evidence="12" type="ORF">GGH94_004200</name>
</gene>
<feature type="compositionally biased region" description="Acidic residues" evidence="10">
    <location>
        <begin position="5002"/>
        <end position="5015"/>
    </location>
</feature>
<feature type="compositionally biased region" description="Basic residues" evidence="10">
    <location>
        <begin position="3889"/>
        <end position="3900"/>
    </location>
</feature>
<feature type="compositionally biased region" description="Basic and acidic residues" evidence="10">
    <location>
        <begin position="4986"/>
        <end position="4998"/>
    </location>
</feature>
<keyword evidence="5 9" id="KW-0547">Nucleotide-binding</keyword>
<dbReference type="SUPFAM" id="SSF53300">
    <property type="entry name" value="vWA-like"/>
    <property type="match status" value="1"/>
</dbReference>
<dbReference type="InterPro" id="IPR027417">
    <property type="entry name" value="P-loop_NTPase"/>
</dbReference>
<feature type="domain" description="VWFA" evidence="11">
    <location>
        <begin position="5123"/>
        <end position="5317"/>
    </location>
</feature>
<evidence type="ECO:0000256" key="10">
    <source>
        <dbReference type="SAM" id="MobiDB-lite"/>
    </source>
</evidence>
<feature type="compositionally biased region" description="Acidic residues" evidence="10">
    <location>
        <begin position="4682"/>
        <end position="4742"/>
    </location>
</feature>
<feature type="compositionally biased region" description="Polar residues" evidence="10">
    <location>
        <begin position="4767"/>
        <end position="4776"/>
    </location>
</feature>
<dbReference type="Pfam" id="PF17865">
    <property type="entry name" value="AAA_lid_5"/>
    <property type="match status" value="1"/>
</dbReference>
<comment type="similarity">
    <text evidence="3 9">Belongs to the midasin family.</text>
</comment>
<dbReference type="SMART" id="SM00327">
    <property type="entry name" value="VWA"/>
    <property type="match status" value="1"/>
</dbReference>
<evidence type="ECO:0000256" key="1">
    <source>
        <dbReference type="ARBA" id="ARBA00004604"/>
    </source>
</evidence>
<dbReference type="InterPro" id="IPR012099">
    <property type="entry name" value="Midasin"/>
</dbReference>
<dbReference type="FunFam" id="3.40.50.300:FF:001384">
    <property type="entry name" value="Midasin"/>
    <property type="match status" value="1"/>
</dbReference>
<reference evidence="12" key="1">
    <citation type="submission" date="2022-07" db="EMBL/GenBank/DDBJ databases">
        <title>Phylogenomic reconstructions and comparative analyses of Kickxellomycotina fungi.</title>
        <authorList>
            <person name="Reynolds N.K."/>
            <person name="Stajich J.E."/>
            <person name="Barry K."/>
            <person name="Grigoriev I.V."/>
            <person name="Crous P."/>
            <person name="Smith M.E."/>
        </authorList>
    </citation>
    <scope>NUCLEOTIDE SEQUENCE</scope>
    <source>
        <strain evidence="12">RSA 476</strain>
    </source>
</reference>
<dbReference type="Gene3D" id="3.40.50.300">
    <property type="entry name" value="P-loop containing nucleotide triphosphate hydrolases"/>
    <property type="match status" value="6"/>
</dbReference>
<evidence type="ECO:0000256" key="6">
    <source>
        <dbReference type="ARBA" id="ARBA00022840"/>
    </source>
</evidence>
<dbReference type="SUPFAM" id="SSF52540">
    <property type="entry name" value="P-loop containing nucleoside triphosphate hydrolases"/>
    <property type="match status" value="6"/>
</dbReference>
<comment type="subcellular location">
    <subcellularLocation>
        <location evidence="1">Nucleus</location>
        <location evidence="1">Nucleolus</location>
    </subcellularLocation>
    <subcellularLocation>
        <location evidence="2">Nucleus</location>
        <location evidence="2">Nucleoplasm</location>
    </subcellularLocation>
</comment>
<dbReference type="InterPro" id="IPR036465">
    <property type="entry name" value="vWFA_dom_sf"/>
</dbReference>
<dbReference type="GO" id="GO:0030687">
    <property type="term" value="C:preribosome, large subunit precursor"/>
    <property type="evidence" value="ECO:0007669"/>
    <property type="project" value="TreeGrafter"/>
</dbReference>
<dbReference type="PANTHER" id="PTHR48103">
    <property type="entry name" value="MIDASIN-RELATED"/>
    <property type="match status" value="1"/>
</dbReference>
<dbReference type="InterPro" id="IPR003593">
    <property type="entry name" value="AAA+_ATPase"/>
</dbReference>
<evidence type="ECO:0000259" key="11">
    <source>
        <dbReference type="PROSITE" id="PS50234"/>
    </source>
</evidence>
<feature type="compositionally biased region" description="Acidic residues" evidence="10">
    <location>
        <begin position="3904"/>
        <end position="3915"/>
    </location>
</feature>
<dbReference type="Pfam" id="PF17867">
    <property type="entry name" value="AAA_lid_7"/>
    <property type="match status" value="3"/>
</dbReference>
<dbReference type="GO" id="GO:0000055">
    <property type="term" value="P:ribosomal large subunit export from nucleus"/>
    <property type="evidence" value="ECO:0007669"/>
    <property type="project" value="TreeGrafter"/>
</dbReference>
<evidence type="ECO:0000256" key="5">
    <source>
        <dbReference type="ARBA" id="ARBA00022741"/>
    </source>
</evidence>
<sequence length="5349" mass="584500">MMPVISDQKGASSVDLVELGLERLDLATPGAVPDEPTTTIEAQSMGEAIRIMDVDPLSVDLPLAIQSLVQQISIPVPLAAQGILRRLSKWAKSPKQSQVGETLNRISALLLAEGFDASLQPPADGTVDWADGQFTLAVGLAFRPLLVDLVARWTVADAPASIFHHLAEHVTSAQAYVAVAYAAGCLAATAPQMRSLAMRYFAAMPECLAQLAQSGDALRLLVVAYRLLRRMPEVADNAAWDWASPLTALMGREHQSTVRLLACECLCLARALSDHARSQLLGSLDLDPDLVARTRAWLVHGMRIFDSKAVELTVEMNRSNVANAIWRDAGAPHPWVTESQLSACVACVGGVLLHAHSPGPVSGLVVTPTVARNIHGMALATSRCEPVLLLGAAGSGKTALVEWLAQRTGNDLVAVHVSSNMDAKVLLGNYVTTQKAGDFEWRPGLLTTAVTQGQWVLIEDIDLAPADVIQTLVPLLESHTLFVASRGESIRAHIQFRLFATLSTHGRTMRGGMDGLLGSSIWTRLEIASLDSETPLIIAGVFPALAASAVELAQAFARVAEIVCEPTQGRIGGSVSLSTSDLIKWCTRLNKHGSVGDSFLVFQEAVDAFTMKEADYERWRALIIRVGAVFGISQQRVDNFAAQHSPVVLTTGAVLKVGRATLSIDSGASSDRMPFADTHHSRCLLERIAACVQLAEPTLLSGETGTGKTTVVQHLATLAGRPLAVFNLSQQSDSSDLLGGFRPVDISLIALRLREAFDALFARTFSKDKNAEFLEKVRVAHGKKDWRRLALLFNAAMGNATKALESVDEGERRKKQKITAENVDELRLEWAEFRASVVDFEALKGARMVFSFVEGALVRAARTGGWILLDEINLATAETLACLGGLLQRERSLLLAETGVRIPCHPSFRLFACMNPSNDVGKRELPPGLRSSFSEFFVHPPDANTEDLLSIIRSHLPSNVPPAVCHRIIAFYRTAKLLALEHKLVDGANQRPHYSLRSLTRALTYARQNAQAYNLKRALYDGLFMTFVTQLESTTQIVLVAELHKVFAEDNIRQMLGHVPPAQSNAVLVQSFWLPKLDDPEDDGMYVVTSSVEAKIKSLARAVMCGRYPVLIQGPTSAGKTSMVQYLARKTGHRFVRINNHEHTDLQEYLGSYTSVDGKLVFEEGLLVKALRHGHWLVLDELNLAPSDVLEALNRLLDDNRELVIPETQEIVRPHPHFMLFATQNPAGLYGGRKALSRAFRNRFVELHFDDIPERELQQIIVDSCKVPPTHAKLLVDVYRNLTQVRAQTRIFEASHGFITLRDLFRWANRHATTKAELAEHGYMLIAERVRSDDEKTVVRRAIERAFYPTSGGARSRGIDADELYSEARLQQMPEFQAFEQLGGNEIAWTKAMRRLFILTALCLRFHEPVLLVGETGCGKTTVCQMLAHAMHRQLHVINCHQNTESSDILGGQRPVRNRNALLASARQILITVIGDGAPPVDSPDALRQAVAAWVATNPGAQATVDEHVEQLEAASEMLARSQDLFAWHDGPLVQAMKQGDVFLMDELNLADDSVLERLNSVLEPSRTLVLAEQTGASTLTASDGFEFVATMNPGGDYGKRELSPALRNRFTELWAPTTTDPEDLSKILGKRLGPEDAPLCIPVILEFVAYLSESKLLQHGLSLRDYLFWAEFVVKTRGLMDSRSAVVHGACLVLLDSIGTQGSIFAASMRLPADIKAECVARLRSMVGWSSTEYELGVVAAKSLTSDLLSLVEHRDTTVGVSPFFVSRGALASGSGGFALHAPTTFDNLVKVLRAMQVGKPLLLEGSPGVGKTTLVSTLARLAGHRLVRINLSDQTDLMDLFGTDLPTDDGFAWCDAPFLQALKQGDWVLLDEINLASQSVLEGLNSCLDHRGTVYISELDREFSLSPGFRLFAAQNPVGQGGGRKGLPRSFVNRFTQVYMDELARTDLRIICDNMYQEHASIEQVLEFNWLMHQQTMGQRVFGHSGAPWEFNLRDVSRFMELALTPSALEQGARPIDEYVEMLYVQRMRTAQDRVHVLALYREVFGRTLTRTPPSLHITEDTLQVGAAVLPRRAENARPLRLRILHWQLAYLESLMRCVEMRWMAILVGPAGSGKTSLVRWLANATGNRLIEFAMNSGVDTSDILGGFEQVDAQRHRSALLRRVAQLVDAAVFACDYQTQDSANVAQLCALYQSARRHSGPASELCDIVTQIVEFVGSSAGLGQLAETLREELAAFAKLQVAGKFEWVDGVLVDALVNGHWLLIDRANLCSASVLDRLNGLLEPHGVLYVNEDPKRTEAIVPHDNFRIFMAVDPQHGELSRAMRNRGIEICVLPPAQTLMGADQRLVAEAAGLPPLLLMGGVAAEPTLTSLVQQAVHMAERIQRGYVTETGGGSVPVVPAYSPDPLESAVSLAGWQAQLAKLATAGNSLPGLESLMQRERLLLAVLSACALTPGSLSTRAFQAIARSDIVSTALAGTQLAQVLIQARAALAAECGANPAVLATAPVYAELNHGLARALNRMSGPAAQWHSALSDSLMFQHERAIGEYYRPSDDGLRELVLQRPSVDLAYVQTIFDLVDGCDTAVTQWELLVASPDDSEQAISSGMRMVGVVPLLRALYLLRNRVHVLMARERGAASELAVAFEAMQGLLAVLAEVPGGVGETAQSLVDSVRGLVMDASHSLRVWALVHPTTLPDGESRALEATLTAALGTVDDSAQRDAVTEALAMLYATVSRKDRHLIVAAVARFAANLSPDTVEVKETRELAPADVIADSQELAMWRNLAQLANIAGSLPCGSQLRSQVLADLREAVAAASVGDQSSWALLYTRLAWLANDRSAESASGPLLSLVSDISYRWFVRLGDSSPLASLLNSPALRLAQPVATELSWRMAPRLDCALGDRDQAERQSRDLLKALAVYQPPARSPADELATVLGSVLQAVGAVVGDASEGLAFMHCSEQVLKALTSLPVDNSLADEWHRQLMLVAAPVADAVEPAANAVRRALTAQSDGLECAYVASVEVAVCLLHISVPRRPVDPAAKARTQWTWLGEDVEISRADLAAYRAIQCSMTGDEDTTATMPFARRVADLERKHSAIELVYRPEEVGRGEPSFAELWQEAHNLASSVLGRVRDLNTQLTGAEAVASVDAFAKTQGAVMALLGTLEQFENRVVRRYFEAYRDVAQIWCGYVRQIRYAMAQLLEIRRIQVHGSMREYARLVAEIYAQPMTSVPSTLESNSRLQSTLAQLKTLIFFSTSVGGGPSPLAAYGELLVALATRIALGVQARGALAPADLEALEIVFRDAYEIHRRAVEERKKRDAEAASLFRHRAPKEQTDEELLGEIFPGFEDVFEDKDDAPVDEPTFQDIGEDTVAALAACHQYVMLQFGVLGARPDVHPALISQAQRHAYRLAASLHRMRPELVGLLDSVSDSALRGANLLALATVASATTVTGDPDDDISTSAGLGMVSVYNFYKDAVPSEAVLLKPLAAAISDRVTGLLEEWPDHAVLQQIGDMAQRLLAMPVTAPVAKLLAALEQLHTRAQDWEAYACRDVSIKELADAARLIIRWRQRELNAWPHLLAAQELEFARRPREWWFGLYASLMGQDGSSEFSSLVSALDQFMQGSPAGEFRGRLNMLAAFASHRASVLAAHAKDLTQAMRSDPVYGPLTNAIDYYLQYAPCIGEQLARAKKTVAKDLAQYVKISSWKDVNPAALRASAQKTHKHLTKCIKQWRDALSQPIFQIIQAYQTASITSARVPQVQIVTVPLGDAGMVVGNGLGLVKASDVRPWDSAKGLDVDAALAGRMASLIPSSLASVAKVLEASPATLQQLCRMMLKSKVFGNNAPASVDSLDEFALQIVSDINHFQGVETPKHLIKRTPGSKKPTKKTEDDTSTKSKKKIIIKSRKQKAEEEEEADEYIEDDEERQKRIKQFWGEQRNLRRTRLKEILKGLQELGLKRHFRPIAEEEDESKAGALLTGLAAVLKQAPVDVAAWQQAVSVGASLRSSEALHGQTALAQRSWQLANAGFFRLNAQVVQLRSATFAEHSTEVNAQQVQHITGLAESLAHTVAKDRRVAADLLASATSWMHSAVAWCAPTAAASEGVDTLLLKQLADQLALLLAQLLAATKHVADAGGWAARAPLVAQAAAGFQVAAAELTKANAALAVAHSALIALQLSGVSLTDAARHMALLEHSVAAKRAVHQAVLAVHEAVGSAAGLDLPPMLLEPWTGPVATLVARITELFNASGMDSDVVENGESAVALAELAGQWATAVMNSWQTIHRAEKQFEADHDELNMWGLAPKELVRRIELMQQMARALHLPTMLPLCRRLTQLAGTPGVAQELVTGFVRPWINRYSLMVQHVVVLYAGLHKTVVQFALAVTAVLTTVIVHGLGTNDIYDSEETDESNASGTGIGEGSTAGAKNVSDEIEGEDQVEGVQGEEPHNDNEDPGKNEDAIDMENDFAGQLGDADLETDNENSSDESSDDEENEMDEQMGDVDPTDPTALDEKLWDDEEEEDEPEDKKGEDSKVDSKASKKKEKSDIVAGDDDDKDDGDGDSDSGGEQAEDSGSEANDSGSDNGDEEEEGSDGESADEDDLDDRVNKDTLDRMAEVEDAGEQLEMPEDLDMGDEEDEADGEDEEDDGLDADMNDLPEDEPIEQKPENMDEDNAEDAPENEPKDDAVEGQNADERVDDEDLPADSADDGEQGLSDGEDVASDEEEAKGDEEEEEEGEGERGEDDEAPREDEEMEESGANKPTDGIDSAMNLDGNDDADPNASTDAQQQALAKPSDSARDSDAQKQPSQRAMQQESFMPQQQQQQDDSASGEQEQQQEKRNMQPERTLADVIEKWERRLDIVMRDEEEEEPKDESEQQQQQPQLDQDAKDQPESDQAPAPESSEFEHVKQDEAFDKVALADANEEELAQQEHQPMDLDDEDTSGDQQQQPQPMDEDDEQQAPASDAPQQQQQPPARANLQPTQRERDQSSSAAQMQQSVADERPAARDRDDTGLAGEEEASGEMSDEEEAYEEMAVDVDQLRDDLEARTAEWRANAQDSEQAMQLWQAYTRLTHDLSLMLTEQLRLILTPTQATQLRGDYRTGKRLNMKRIIPYIASEFRKDKIWLRRTKPARREYQVMVALDNSKSMAQSPQAVELAYETLALVTTALNQLEVGQLSVVSFGESVSLLHPFDRPFDADAGARVLSRLTFADDRTDVVQLMDASLRLYDAAAASAGSADLWRLQLVISDGVCQDHPRLLRQVRAAMEQRIMTVFIVLDRSALAATADDMAAGGVRSVDPEKDSIMNTQHVSFVKGSDGKMEMRVERYLDTFPFKFYVVLRNIHGLPAVLAETLRQYFSLVGGQ</sequence>
<dbReference type="InterPro" id="IPR041190">
    <property type="entry name" value="Midasin_AAA_lid_5"/>
</dbReference>
<dbReference type="Proteomes" id="UP001140074">
    <property type="component" value="Unassembled WGS sequence"/>
</dbReference>
<accession>A0A9W8IFQ8</accession>
<dbReference type="Pfam" id="PF07728">
    <property type="entry name" value="AAA_5"/>
    <property type="match status" value="9"/>
</dbReference>
<organism evidence="12 13">
    <name type="scientific">Coemansia aciculifera</name>
    <dbReference type="NCBI Taxonomy" id="417176"/>
    <lineage>
        <taxon>Eukaryota</taxon>
        <taxon>Fungi</taxon>
        <taxon>Fungi incertae sedis</taxon>
        <taxon>Zoopagomycota</taxon>
        <taxon>Kickxellomycotina</taxon>
        <taxon>Kickxellomycetes</taxon>
        <taxon>Kickxellales</taxon>
        <taxon>Kickxellaceae</taxon>
        <taxon>Coemansia</taxon>
    </lineage>
</organism>
<feature type="compositionally biased region" description="Acidic residues" evidence="10">
    <location>
        <begin position="4462"/>
        <end position="4492"/>
    </location>
</feature>
<feature type="compositionally biased region" description="Basic and acidic residues" evidence="10">
    <location>
        <begin position="4890"/>
        <end position="4901"/>
    </location>
</feature>
<evidence type="ECO:0000313" key="13">
    <source>
        <dbReference type="Proteomes" id="UP001140074"/>
    </source>
</evidence>
<feature type="region of interest" description="Disordered" evidence="10">
    <location>
        <begin position="3864"/>
        <end position="3915"/>
    </location>
</feature>
<evidence type="ECO:0000256" key="9">
    <source>
        <dbReference type="PIRNR" id="PIRNR010340"/>
    </source>
</evidence>
<dbReference type="SMART" id="SM00382">
    <property type="entry name" value="AAA"/>
    <property type="match status" value="6"/>
</dbReference>
<feature type="compositionally biased region" description="Low complexity" evidence="10">
    <location>
        <begin position="4975"/>
        <end position="4984"/>
    </location>
</feature>
<dbReference type="FunFam" id="3.40.50.300:FF:001368">
    <property type="entry name" value="Midasin"/>
    <property type="match status" value="1"/>
</dbReference>
<feature type="compositionally biased region" description="Basic residues" evidence="10">
    <location>
        <begin position="3867"/>
        <end position="3879"/>
    </location>
</feature>
<dbReference type="InterPro" id="IPR002035">
    <property type="entry name" value="VWF_A"/>
</dbReference>
<dbReference type="GO" id="GO:0016887">
    <property type="term" value="F:ATP hydrolysis activity"/>
    <property type="evidence" value="ECO:0007669"/>
    <property type="project" value="InterPro"/>
</dbReference>
<feature type="compositionally biased region" description="Low complexity" evidence="10">
    <location>
        <begin position="4946"/>
        <end position="4961"/>
    </location>
</feature>
<dbReference type="GO" id="GO:0005524">
    <property type="term" value="F:ATP binding"/>
    <property type="evidence" value="ECO:0007669"/>
    <property type="project" value="UniProtKB-KW"/>
</dbReference>
<feature type="compositionally biased region" description="Basic and acidic residues" evidence="10">
    <location>
        <begin position="4591"/>
        <end position="4603"/>
    </location>
</feature>
<evidence type="ECO:0000256" key="4">
    <source>
        <dbReference type="ARBA" id="ARBA00017143"/>
    </source>
</evidence>
<keyword evidence="7 9" id="KW-0143">Chaperone</keyword>
<keyword evidence="13" id="KW-1185">Reference proteome</keyword>
<feature type="compositionally biased region" description="Acidic residues" evidence="10">
    <location>
        <begin position="4502"/>
        <end position="4512"/>
    </location>
</feature>